<evidence type="ECO:0000313" key="1">
    <source>
        <dbReference type="EMBL" id="HHH13049.1"/>
    </source>
</evidence>
<dbReference type="Pfam" id="PF01161">
    <property type="entry name" value="PBP"/>
    <property type="match status" value="1"/>
</dbReference>
<dbReference type="PANTHER" id="PTHR30289:SF1">
    <property type="entry name" value="PEBP (PHOSPHATIDYLETHANOLAMINE-BINDING PROTEIN) FAMILY PROTEIN"/>
    <property type="match status" value="1"/>
</dbReference>
<sequence>MSFTIHSSAFEEGGSIPARYTCDGEDISPPLQWSGVPEGARSLALVVDDPDAPDPRAPKMVWVHWVLYNLP</sequence>
<dbReference type="Proteomes" id="UP000886100">
    <property type="component" value="Unassembled WGS sequence"/>
</dbReference>
<protein>
    <submittedName>
        <fullName evidence="1">YbhB/YbcL family Raf kinase inhibitor-like protein</fullName>
    </submittedName>
</protein>
<dbReference type="PANTHER" id="PTHR30289">
    <property type="entry name" value="UNCHARACTERIZED PROTEIN YBCL-RELATED"/>
    <property type="match status" value="1"/>
</dbReference>
<accession>A0A7C5IY68</accession>
<dbReference type="AlphaFoldDB" id="A0A7C5IY68"/>
<dbReference type="InterPro" id="IPR036610">
    <property type="entry name" value="PEBP-like_sf"/>
</dbReference>
<dbReference type="CDD" id="cd00865">
    <property type="entry name" value="PEBP_bact_arch"/>
    <property type="match status" value="1"/>
</dbReference>
<name>A0A7C5IY68_9GAMM</name>
<reference evidence="1" key="1">
    <citation type="journal article" date="2020" name="mSystems">
        <title>Genome- and Community-Level Interaction Insights into Carbon Utilization and Element Cycling Functions of Hydrothermarchaeota in Hydrothermal Sediment.</title>
        <authorList>
            <person name="Zhou Z."/>
            <person name="Liu Y."/>
            <person name="Xu W."/>
            <person name="Pan J."/>
            <person name="Luo Z.H."/>
            <person name="Li M."/>
        </authorList>
    </citation>
    <scope>NUCLEOTIDE SEQUENCE [LARGE SCALE GENOMIC DNA]</scope>
    <source>
        <strain evidence="1">HyVt-535</strain>
    </source>
</reference>
<feature type="non-terminal residue" evidence="1">
    <location>
        <position position="71"/>
    </location>
</feature>
<dbReference type="Gene3D" id="3.90.280.10">
    <property type="entry name" value="PEBP-like"/>
    <property type="match status" value="1"/>
</dbReference>
<organism evidence="1">
    <name type="scientific">Thiolapillus brandeum</name>
    <dbReference type="NCBI Taxonomy" id="1076588"/>
    <lineage>
        <taxon>Bacteria</taxon>
        <taxon>Pseudomonadati</taxon>
        <taxon>Pseudomonadota</taxon>
        <taxon>Gammaproteobacteria</taxon>
        <taxon>Chromatiales</taxon>
        <taxon>Sedimenticolaceae</taxon>
        <taxon>Thiolapillus</taxon>
    </lineage>
</organism>
<gene>
    <name evidence="1" type="ORF">ENJ98_02325</name>
</gene>
<dbReference type="InterPro" id="IPR005247">
    <property type="entry name" value="YbhB_YbcL/LppC-like"/>
</dbReference>
<dbReference type="EMBL" id="DROM01000145">
    <property type="protein sequence ID" value="HHH13049.1"/>
    <property type="molecule type" value="Genomic_DNA"/>
</dbReference>
<dbReference type="InterPro" id="IPR008914">
    <property type="entry name" value="PEBP"/>
</dbReference>
<proteinExistence type="predicted"/>
<comment type="caution">
    <text evidence="1">The sequence shown here is derived from an EMBL/GenBank/DDBJ whole genome shotgun (WGS) entry which is preliminary data.</text>
</comment>
<dbReference type="NCBIfam" id="TIGR00481">
    <property type="entry name" value="YbhB/YbcL family Raf kinase inhibitor-like protein"/>
    <property type="match status" value="1"/>
</dbReference>
<dbReference type="SUPFAM" id="SSF49777">
    <property type="entry name" value="PEBP-like"/>
    <property type="match status" value="1"/>
</dbReference>